<accession>A0A0D8FUG9</accession>
<dbReference type="AlphaFoldDB" id="A0A0D8FUG9"/>
<proteinExistence type="predicted"/>
<comment type="caution">
    <text evidence="1">The sequence shown here is derived from an EMBL/GenBank/DDBJ whole genome shotgun (WGS) entry which is preliminary data.</text>
</comment>
<dbReference type="EMBL" id="JXUW01000026">
    <property type="protein sequence ID" value="KJE75897.1"/>
    <property type="molecule type" value="Genomic_DNA"/>
</dbReference>
<protein>
    <submittedName>
        <fullName evidence="1">Uncharacterized protein</fullName>
    </submittedName>
</protein>
<evidence type="ECO:0000313" key="2">
    <source>
        <dbReference type="Proteomes" id="UP000032336"/>
    </source>
</evidence>
<dbReference type="Proteomes" id="UP000032336">
    <property type="component" value="Unassembled WGS sequence"/>
</dbReference>
<keyword evidence="2" id="KW-1185">Reference proteome</keyword>
<dbReference type="GeneID" id="78373423"/>
<reference evidence="1 2" key="1">
    <citation type="submission" date="2015-01" db="EMBL/GenBank/DDBJ databases">
        <title>Draft genome of the acidophilic iron oxidizer Ferrimicrobium acidiphilum strain T23.</title>
        <authorList>
            <person name="Poehlein A."/>
            <person name="Eisen S."/>
            <person name="Schloemann M."/>
            <person name="Johnson B.D."/>
            <person name="Daniel R."/>
            <person name="Muehling M."/>
        </authorList>
    </citation>
    <scope>NUCLEOTIDE SEQUENCE [LARGE SCALE GENOMIC DNA]</scope>
    <source>
        <strain evidence="1 2">T23</strain>
    </source>
</reference>
<gene>
    <name evidence="1" type="ORF">FEAC_23780</name>
</gene>
<evidence type="ECO:0000313" key="1">
    <source>
        <dbReference type="EMBL" id="KJE75897.1"/>
    </source>
</evidence>
<organism evidence="1 2">
    <name type="scientific">Ferrimicrobium acidiphilum DSM 19497</name>
    <dbReference type="NCBI Taxonomy" id="1121877"/>
    <lineage>
        <taxon>Bacteria</taxon>
        <taxon>Bacillati</taxon>
        <taxon>Actinomycetota</taxon>
        <taxon>Acidimicrobiia</taxon>
        <taxon>Acidimicrobiales</taxon>
        <taxon>Acidimicrobiaceae</taxon>
        <taxon>Ferrimicrobium</taxon>
    </lineage>
</organism>
<name>A0A0D8FUG9_9ACTN</name>
<sequence>MDSTLSPSRAKIDVEVSNRDLRKSAVIRHQDRPGIDKSLSASEVIGQIGTVMWRVLNYTTRERARGDKGFSLVSYLLG</sequence>
<dbReference type="RefSeq" id="WP_035390689.1">
    <property type="nucleotide sequence ID" value="NZ_JXUW01000026.1"/>
</dbReference>